<gene>
    <name evidence="1" type="ORF">LKD45_15215</name>
</gene>
<keyword evidence="2" id="KW-1185">Reference proteome</keyword>
<reference evidence="1 2" key="1">
    <citation type="submission" date="2021-10" db="EMBL/GenBank/DDBJ databases">
        <title>Anaerobic single-cell dispensing facilitates the cultivation of human gut bacteria.</title>
        <authorList>
            <person name="Afrizal A."/>
        </authorList>
    </citation>
    <scope>NUCLEOTIDE SEQUENCE [LARGE SCALE GENOMIC DNA]</scope>
    <source>
        <strain evidence="1 2">CLA-AA-H244</strain>
    </source>
</reference>
<dbReference type="AlphaFoldDB" id="A0AAE3AY49"/>
<evidence type="ECO:0000313" key="1">
    <source>
        <dbReference type="EMBL" id="MCC2169015.1"/>
    </source>
</evidence>
<proteinExistence type="predicted"/>
<comment type="caution">
    <text evidence="1">The sequence shown here is derived from an EMBL/GenBank/DDBJ whole genome shotgun (WGS) entry which is preliminary data.</text>
</comment>
<dbReference type="EMBL" id="JAJEQF010000056">
    <property type="protein sequence ID" value="MCC2169015.1"/>
    <property type="molecule type" value="Genomic_DNA"/>
</dbReference>
<dbReference type="Pfam" id="PF14199">
    <property type="entry name" value="DUF4317"/>
    <property type="match status" value="2"/>
</dbReference>
<name>A0AAE3AY49_9FIRM</name>
<protein>
    <submittedName>
        <fullName evidence="1">DUF4317 domain-containing protein</fullName>
    </submittedName>
</protein>
<dbReference type="RefSeq" id="WP_021914930.1">
    <property type="nucleotide sequence ID" value="NZ_JAJEQF010000056.1"/>
</dbReference>
<sequence>MINREDMLELTRRMTPSRTCMDRIAGGYMDEDGFLDGSFNIHFLKLSGEEKAKNLALAKAVPFSKTNEQLKEYEFSPTQERPGSLWQLLMAMREARLKNDALNETFYELVGEHYQSVGKDYAVFLFHGTYDVPLKASDKESLWESEEVYDFLVCTISPLEGEYEPGEPEWGFLFPAFSDRSTEIHRIDIFQKNAMASQTELMKKLFP</sequence>
<dbReference type="InterPro" id="IPR025466">
    <property type="entry name" value="DUF4317"/>
</dbReference>
<evidence type="ECO:0000313" key="2">
    <source>
        <dbReference type="Proteomes" id="UP001199355"/>
    </source>
</evidence>
<accession>A0AAE3AY49</accession>
<dbReference type="Proteomes" id="UP001199355">
    <property type="component" value="Unassembled WGS sequence"/>
</dbReference>
<organism evidence="1 2">
    <name type="scientific">Gallintestinimicrobium propionicum</name>
    <dbReference type="NCBI Taxonomy" id="2981770"/>
    <lineage>
        <taxon>Bacteria</taxon>
        <taxon>Bacillati</taxon>
        <taxon>Bacillota</taxon>
        <taxon>Clostridia</taxon>
        <taxon>Lachnospirales</taxon>
        <taxon>Lachnospiraceae</taxon>
        <taxon>Gallintestinimicrobium</taxon>
    </lineage>
</organism>